<evidence type="ECO:0000313" key="3">
    <source>
        <dbReference type="EMBL" id="TKC60953.1"/>
    </source>
</evidence>
<sequence>MGNPHFSFVILTYNEEQHLPRLLSSIYGLYATVYVLDSGSTDQTVSIAKRFGAQVKQQSFLNHPHQWHYALKNFDIQTPWVIGLDADHIVSDELKQRLLDFKDQDYPNIDGIYFNRKNYFKNKWIKNGGLYPFYLLKMFRYPVGYSDLNELMDHRFIVPGKTTIWKDGHLLEENLKENNIRFWIDKHNTYSDLLAREEVERRQLLRAQTVKPLFWGSPDQRTAWLKKLWWRMPLFIRPAIYFIYRYIFRLGILDGYQGFLFHFLQGFWFRLMVDVKIKEIIDTDEKD</sequence>
<evidence type="ECO:0000256" key="1">
    <source>
        <dbReference type="ARBA" id="ARBA00038494"/>
    </source>
</evidence>
<dbReference type="EMBL" id="SWDX01000004">
    <property type="protein sequence ID" value="TKC60953.1"/>
    <property type="molecule type" value="Genomic_DNA"/>
</dbReference>
<accession>A0A4U1GDU5</accession>
<dbReference type="AlphaFoldDB" id="A0A4U1GDU5"/>
<feature type="domain" description="Glycosyltransferase 2-like" evidence="2">
    <location>
        <begin position="7"/>
        <end position="128"/>
    </location>
</feature>
<dbReference type="SUPFAM" id="SSF53448">
    <property type="entry name" value="Nucleotide-diphospho-sugar transferases"/>
    <property type="match status" value="1"/>
</dbReference>
<gene>
    <name evidence="3" type="ORF">FBD94_10360</name>
</gene>
<evidence type="ECO:0000259" key="2">
    <source>
        <dbReference type="Pfam" id="PF00535"/>
    </source>
</evidence>
<dbReference type="Gene3D" id="3.90.550.10">
    <property type="entry name" value="Spore Coat Polysaccharide Biosynthesis Protein SpsA, Chain A"/>
    <property type="match status" value="1"/>
</dbReference>
<dbReference type="GO" id="GO:0016740">
    <property type="term" value="F:transferase activity"/>
    <property type="evidence" value="ECO:0007669"/>
    <property type="project" value="UniProtKB-KW"/>
</dbReference>
<keyword evidence="3" id="KW-0808">Transferase</keyword>
<reference evidence="3 4" key="1">
    <citation type="submission" date="2019-04" db="EMBL/GenBank/DDBJ databases">
        <title>Pedobacter sp. RP-1-16 sp. nov., isolated from Arctic soil.</title>
        <authorList>
            <person name="Dahal R.H."/>
            <person name="Kim D.-U."/>
        </authorList>
    </citation>
    <scope>NUCLEOTIDE SEQUENCE [LARGE SCALE GENOMIC DNA]</scope>
    <source>
        <strain evidence="3 4">RP-1-16</strain>
    </source>
</reference>
<proteinExistence type="inferred from homology"/>
<comment type="caution">
    <text evidence="3">The sequence shown here is derived from an EMBL/GenBank/DDBJ whole genome shotgun (WGS) entry which is preliminary data.</text>
</comment>
<dbReference type="InterPro" id="IPR029044">
    <property type="entry name" value="Nucleotide-diphossugar_trans"/>
</dbReference>
<name>A0A4U1GDU5_9SPHI</name>
<dbReference type="PANTHER" id="PTHR43630:SF2">
    <property type="entry name" value="GLYCOSYLTRANSFERASE"/>
    <property type="match status" value="1"/>
</dbReference>
<protein>
    <submittedName>
        <fullName evidence="3">Glycosyltransferase family 2 protein</fullName>
    </submittedName>
</protein>
<dbReference type="Pfam" id="PF00535">
    <property type="entry name" value="Glycos_transf_2"/>
    <property type="match status" value="1"/>
</dbReference>
<evidence type="ECO:0000313" key="4">
    <source>
        <dbReference type="Proteomes" id="UP000309594"/>
    </source>
</evidence>
<dbReference type="CDD" id="cd02511">
    <property type="entry name" value="Beta4Glucosyltransferase"/>
    <property type="match status" value="1"/>
</dbReference>
<organism evidence="3 4">
    <name type="scientific">Pedobacter hiemivivus</name>
    <dbReference type="NCBI Taxonomy" id="2530454"/>
    <lineage>
        <taxon>Bacteria</taxon>
        <taxon>Pseudomonadati</taxon>
        <taxon>Bacteroidota</taxon>
        <taxon>Sphingobacteriia</taxon>
        <taxon>Sphingobacteriales</taxon>
        <taxon>Sphingobacteriaceae</taxon>
        <taxon>Pedobacter</taxon>
    </lineage>
</organism>
<dbReference type="RefSeq" id="WP_136880170.1">
    <property type="nucleotide sequence ID" value="NZ_SWDX01000004.1"/>
</dbReference>
<dbReference type="PANTHER" id="PTHR43630">
    <property type="entry name" value="POLY-BETA-1,6-N-ACETYL-D-GLUCOSAMINE SYNTHASE"/>
    <property type="match status" value="1"/>
</dbReference>
<dbReference type="InterPro" id="IPR001173">
    <property type="entry name" value="Glyco_trans_2-like"/>
</dbReference>
<comment type="similarity">
    <text evidence="1">Belongs to the glycosyltransferase 2 family. WaaE/KdtX subfamily.</text>
</comment>
<dbReference type="Proteomes" id="UP000309594">
    <property type="component" value="Unassembled WGS sequence"/>
</dbReference>